<evidence type="ECO:0000259" key="9">
    <source>
        <dbReference type="Pfam" id="PF04535"/>
    </source>
</evidence>
<keyword evidence="6 8" id="KW-1133">Transmembrane helix</keyword>
<dbReference type="InterPro" id="IPR045009">
    <property type="entry name" value="CASPL-5"/>
</dbReference>
<proteinExistence type="inferred from homology"/>
<evidence type="ECO:0000313" key="11">
    <source>
        <dbReference type="Proteomes" id="UP001367508"/>
    </source>
</evidence>
<comment type="caution">
    <text evidence="8">Lacks conserved residue(s) required for the propagation of feature annotation.</text>
</comment>
<feature type="domain" description="Casparian strip membrane protein" evidence="9">
    <location>
        <begin position="20"/>
        <end position="148"/>
    </location>
</feature>
<reference evidence="10 11" key="1">
    <citation type="submission" date="2024-01" db="EMBL/GenBank/DDBJ databases">
        <title>The genomes of 5 underutilized Papilionoideae crops provide insights into root nodulation and disease resistanc.</title>
        <authorList>
            <person name="Jiang F."/>
        </authorList>
    </citation>
    <scope>NUCLEOTIDE SEQUENCE [LARGE SCALE GENOMIC DNA]</scope>
    <source>
        <strain evidence="10">LVBAO_FW01</strain>
        <tissue evidence="10">Leaves</tissue>
    </source>
</reference>
<dbReference type="EMBL" id="JAYMYQ010000001">
    <property type="protein sequence ID" value="KAK7359924.1"/>
    <property type="molecule type" value="Genomic_DNA"/>
</dbReference>
<keyword evidence="7 8" id="KW-0472">Membrane</keyword>
<accession>A0AAN9MS75</accession>
<evidence type="ECO:0000256" key="4">
    <source>
        <dbReference type="ARBA" id="ARBA00022475"/>
    </source>
</evidence>
<evidence type="ECO:0000256" key="1">
    <source>
        <dbReference type="ARBA" id="ARBA00004651"/>
    </source>
</evidence>
<sequence>MGCLGSNYNGRMEELPGAFGSSASFALRLGQTVFSTASLLFMSLEIDFYGYTAFCFLVTVMGLVIPWSITLLVVDAYSVFIKCLPLQRKLIKIIFLGDMVLSYLSLAAACSTASVTDLLLDADRSYCPSNLCGRYQLSAAMAFLSWFLSSASCLFNFWLYPSL</sequence>
<feature type="transmembrane region" description="Helical" evidence="8">
    <location>
        <begin position="135"/>
        <end position="160"/>
    </location>
</feature>
<comment type="caution">
    <text evidence="10">The sequence shown here is derived from an EMBL/GenBank/DDBJ whole genome shotgun (WGS) entry which is preliminary data.</text>
</comment>
<dbReference type="InterPro" id="IPR006702">
    <property type="entry name" value="CASP_dom"/>
</dbReference>
<evidence type="ECO:0000256" key="7">
    <source>
        <dbReference type="ARBA" id="ARBA00023136"/>
    </source>
</evidence>
<evidence type="ECO:0000256" key="5">
    <source>
        <dbReference type="ARBA" id="ARBA00022692"/>
    </source>
</evidence>
<evidence type="ECO:0000256" key="6">
    <source>
        <dbReference type="ARBA" id="ARBA00022989"/>
    </source>
</evidence>
<gene>
    <name evidence="10" type="ORF">VNO77_01892</name>
</gene>
<organism evidence="10 11">
    <name type="scientific">Canavalia gladiata</name>
    <name type="common">Sword bean</name>
    <name type="synonym">Dolichos gladiatus</name>
    <dbReference type="NCBI Taxonomy" id="3824"/>
    <lineage>
        <taxon>Eukaryota</taxon>
        <taxon>Viridiplantae</taxon>
        <taxon>Streptophyta</taxon>
        <taxon>Embryophyta</taxon>
        <taxon>Tracheophyta</taxon>
        <taxon>Spermatophyta</taxon>
        <taxon>Magnoliopsida</taxon>
        <taxon>eudicotyledons</taxon>
        <taxon>Gunneridae</taxon>
        <taxon>Pentapetalae</taxon>
        <taxon>rosids</taxon>
        <taxon>fabids</taxon>
        <taxon>Fabales</taxon>
        <taxon>Fabaceae</taxon>
        <taxon>Papilionoideae</taxon>
        <taxon>50 kb inversion clade</taxon>
        <taxon>NPAAA clade</taxon>
        <taxon>indigoferoid/millettioid clade</taxon>
        <taxon>Phaseoleae</taxon>
        <taxon>Canavalia</taxon>
    </lineage>
</organism>
<dbReference type="Proteomes" id="UP001367508">
    <property type="component" value="Unassembled WGS sequence"/>
</dbReference>
<dbReference type="GO" id="GO:0005886">
    <property type="term" value="C:plasma membrane"/>
    <property type="evidence" value="ECO:0007669"/>
    <property type="project" value="UniProtKB-SubCell"/>
</dbReference>
<dbReference type="AlphaFoldDB" id="A0AAN9MS75"/>
<protein>
    <recommendedName>
        <fullName evidence="8">CASP-like protein</fullName>
    </recommendedName>
</protein>
<keyword evidence="4 8" id="KW-1003">Cell membrane</keyword>
<comment type="subcellular location">
    <subcellularLocation>
        <location evidence="1 8">Cell membrane</location>
        <topology evidence="1 8">Multi-pass membrane protein</topology>
    </subcellularLocation>
</comment>
<comment type="similarity">
    <text evidence="2 8">Belongs to the Casparian strip membrane proteins (CASP) family.</text>
</comment>
<feature type="transmembrane region" description="Helical" evidence="8">
    <location>
        <begin position="48"/>
        <end position="81"/>
    </location>
</feature>
<name>A0AAN9MS75_CANGL</name>
<dbReference type="PANTHER" id="PTHR32021">
    <property type="entry name" value="CASP-LIKE PROTEIN 5B3"/>
    <property type="match status" value="1"/>
</dbReference>
<dbReference type="PANTHER" id="PTHR32021:SF30">
    <property type="entry name" value="CASP-LIKE PROTEIN 5C1"/>
    <property type="match status" value="1"/>
</dbReference>
<evidence type="ECO:0000313" key="10">
    <source>
        <dbReference type="EMBL" id="KAK7359924.1"/>
    </source>
</evidence>
<dbReference type="Pfam" id="PF04535">
    <property type="entry name" value="CASP_dom"/>
    <property type="match status" value="1"/>
</dbReference>
<evidence type="ECO:0000256" key="3">
    <source>
        <dbReference type="ARBA" id="ARBA00011489"/>
    </source>
</evidence>
<evidence type="ECO:0000256" key="2">
    <source>
        <dbReference type="ARBA" id="ARBA00007651"/>
    </source>
</evidence>
<keyword evidence="5 8" id="KW-0812">Transmembrane</keyword>
<evidence type="ECO:0000256" key="8">
    <source>
        <dbReference type="RuleBase" id="RU361233"/>
    </source>
</evidence>
<comment type="subunit">
    <text evidence="3 8">Homodimer and heterodimers.</text>
</comment>
<feature type="transmembrane region" description="Helical" evidence="8">
    <location>
        <begin position="93"/>
        <end position="115"/>
    </location>
</feature>
<keyword evidence="11" id="KW-1185">Reference proteome</keyword>